<accession>A0A955RHZ7</accession>
<reference evidence="2" key="1">
    <citation type="submission" date="2020-04" db="EMBL/GenBank/DDBJ databases">
        <authorList>
            <person name="Zhang T."/>
        </authorList>
    </citation>
    <scope>NUCLEOTIDE SEQUENCE</scope>
    <source>
        <strain evidence="2">HKST-UBA10</strain>
    </source>
</reference>
<evidence type="ECO:0000256" key="1">
    <source>
        <dbReference type="SAM" id="Phobius"/>
    </source>
</evidence>
<reference evidence="2" key="2">
    <citation type="journal article" date="2021" name="Microbiome">
        <title>Successional dynamics and alternative stable states in a saline activated sludge microbial community over 9 years.</title>
        <authorList>
            <person name="Wang Y."/>
            <person name="Ye J."/>
            <person name="Ju F."/>
            <person name="Liu L."/>
            <person name="Boyd J.A."/>
            <person name="Deng Y."/>
            <person name="Parks D.H."/>
            <person name="Jiang X."/>
            <person name="Yin X."/>
            <person name="Woodcroft B.J."/>
            <person name="Tyson G.W."/>
            <person name="Hugenholtz P."/>
            <person name="Polz M.F."/>
            <person name="Zhang T."/>
        </authorList>
    </citation>
    <scope>NUCLEOTIDE SEQUENCE</scope>
    <source>
        <strain evidence="2">HKST-UBA10</strain>
    </source>
</reference>
<dbReference type="EMBL" id="JAGQLG010000014">
    <property type="protein sequence ID" value="MCA9381855.1"/>
    <property type="molecule type" value="Genomic_DNA"/>
</dbReference>
<keyword evidence="1" id="KW-0812">Transmembrane</keyword>
<name>A0A955RHZ7_9BACT</name>
<evidence type="ECO:0000313" key="3">
    <source>
        <dbReference type="Proteomes" id="UP000782843"/>
    </source>
</evidence>
<keyword evidence="1" id="KW-1133">Transmembrane helix</keyword>
<gene>
    <name evidence="2" type="ORF">KC660_00410</name>
</gene>
<evidence type="ECO:0000313" key="2">
    <source>
        <dbReference type="EMBL" id="MCA9381855.1"/>
    </source>
</evidence>
<keyword evidence="1" id="KW-0472">Membrane</keyword>
<dbReference type="AlphaFoldDB" id="A0A955RHZ7"/>
<sequence>MKINNFLFAENERGISLFETLIALVLTGTTLISLVLLASKSYKIVNITRVEDTATQLADKGLECAMAFRGGGVFAIQINDNCLNIVNPAVTPSPGGADVKTTASINSQSGSEVKYIVEWGCKQTTQPNPALGTTRTLQTLQTKVTLDSSNDALKSTTGKPICALLETVIQDSGPGGIYTSCNNPLPACL</sequence>
<proteinExistence type="predicted"/>
<feature type="transmembrane region" description="Helical" evidence="1">
    <location>
        <begin position="20"/>
        <end position="39"/>
    </location>
</feature>
<dbReference type="Proteomes" id="UP000782843">
    <property type="component" value="Unassembled WGS sequence"/>
</dbReference>
<protein>
    <submittedName>
        <fullName evidence="2">Uncharacterized protein</fullName>
    </submittedName>
</protein>
<organism evidence="2 3">
    <name type="scientific">Candidatus Dojkabacteria bacterium</name>
    <dbReference type="NCBI Taxonomy" id="2099670"/>
    <lineage>
        <taxon>Bacteria</taxon>
        <taxon>Candidatus Dojkabacteria</taxon>
    </lineage>
</organism>
<comment type="caution">
    <text evidence="2">The sequence shown here is derived from an EMBL/GenBank/DDBJ whole genome shotgun (WGS) entry which is preliminary data.</text>
</comment>